<evidence type="ECO:0000313" key="1">
    <source>
        <dbReference type="EMBL" id="SVB87225.1"/>
    </source>
</evidence>
<accession>A0A382HJI6</accession>
<name>A0A382HJI6_9ZZZZ</name>
<organism evidence="1">
    <name type="scientific">marine metagenome</name>
    <dbReference type="NCBI Taxonomy" id="408172"/>
    <lineage>
        <taxon>unclassified sequences</taxon>
        <taxon>metagenomes</taxon>
        <taxon>ecological metagenomes</taxon>
    </lineage>
</organism>
<gene>
    <name evidence="1" type="ORF">METZ01_LOCUS240079</name>
</gene>
<dbReference type="EMBL" id="UINC01061538">
    <property type="protein sequence ID" value="SVB87225.1"/>
    <property type="molecule type" value="Genomic_DNA"/>
</dbReference>
<sequence length="54" mass="5805">MNFLITMAPPAAANSPKPPIGVWVGALGKLGWAIINDEKTTTEKITNINFIQLP</sequence>
<dbReference type="AlphaFoldDB" id="A0A382HJI6"/>
<protein>
    <submittedName>
        <fullName evidence="1">Uncharacterized protein</fullName>
    </submittedName>
</protein>
<reference evidence="1" key="1">
    <citation type="submission" date="2018-05" db="EMBL/GenBank/DDBJ databases">
        <authorList>
            <person name="Lanie J.A."/>
            <person name="Ng W.-L."/>
            <person name="Kazmierczak K.M."/>
            <person name="Andrzejewski T.M."/>
            <person name="Davidsen T.M."/>
            <person name="Wayne K.J."/>
            <person name="Tettelin H."/>
            <person name="Glass J.I."/>
            <person name="Rusch D."/>
            <person name="Podicherti R."/>
            <person name="Tsui H.-C.T."/>
            <person name="Winkler M.E."/>
        </authorList>
    </citation>
    <scope>NUCLEOTIDE SEQUENCE</scope>
</reference>
<proteinExistence type="predicted"/>